<name>A0ABX6YS96_9RHOB</name>
<proteinExistence type="predicted"/>
<dbReference type="EMBL" id="CP053562">
    <property type="protein sequence ID" value="QPZ90665.1"/>
    <property type="molecule type" value="Genomic_DNA"/>
</dbReference>
<reference evidence="1 2" key="1">
    <citation type="submission" date="2020-05" db="EMBL/GenBank/DDBJ databases">
        <title>Thioclava electrotropha strain Elox9 finished genome.</title>
        <authorList>
            <person name="Rowe A.R."/>
            <person name="Wilbanks E.G."/>
        </authorList>
    </citation>
    <scope>NUCLEOTIDE SEQUENCE [LARGE SCALE GENOMIC DNA]</scope>
    <source>
        <strain evidence="1 2">Elox9</strain>
    </source>
</reference>
<gene>
    <name evidence="1" type="ORF">AKL02_006965</name>
</gene>
<organism evidence="1 2">
    <name type="scientific">Thioclava electrotropha</name>
    <dbReference type="NCBI Taxonomy" id="1549850"/>
    <lineage>
        <taxon>Bacteria</taxon>
        <taxon>Pseudomonadati</taxon>
        <taxon>Pseudomonadota</taxon>
        <taxon>Alphaproteobacteria</taxon>
        <taxon>Rhodobacterales</taxon>
        <taxon>Paracoccaceae</taxon>
        <taxon>Thioclava</taxon>
    </lineage>
</organism>
<dbReference type="RefSeq" id="WP_165756915.1">
    <property type="nucleotide sequence ID" value="NZ_CP053562.1"/>
</dbReference>
<protein>
    <submittedName>
        <fullName evidence="1">Uncharacterized protein</fullName>
    </submittedName>
</protein>
<evidence type="ECO:0000313" key="1">
    <source>
        <dbReference type="EMBL" id="QPZ90665.1"/>
    </source>
</evidence>
<keyword evidence="2" id="KW-1185">Reference proteome</keyword>
<accession>A0ABX6YS96</accession>
<dbReference type="Proteomes" id="UP000192422">
    <property type="component" value="Chromosome"/>
</dbReference>
<evidence type="ECO:0000313" key="2">
    <source>
        <dbReference type="Proteomes" id="UP000192422"/>
    </source>
</evidence>
<sequence length="58" mass="6813">MKPAFRREVLVPLFVFASDELGMPWEFMARKKKVAEYWAYVVREETPSQGVVPELDHT</sequence>